<keyword evidence="4" id="KW-0597">Phosphoprotein</keyword>
<reference evidence="15 16" key="1">
    <citation type="submission" date="2018-04" db="EMBL/GenBank/DDBJ databases">
        <title>Genomic Encyclopedia of Archaeal and Bacterial Type Strains, Phase II (KMG-II): from individual species to whole genera.</title>
        <authorList>
            <person name="Goeker M."/>
        </authorList>
    </citation>
    <scope>NUCLEOTIDE SEQUENCE [LARGE SCALE GENOMIC DNA]</scope>
    <source>
        <strain evidence="15 16">DSM 26809</strain>
    </source>
</reference>
<dbReference type="Proteomes" id="UP000244168">
    <property type="component" value="Unassembled WGS sequence"/>
</dbReference>
<dbReference type="InterPro" id="IPR023299">
    <property type="entry name" value="ATPase_P-typ_cyto_dom_N"/>
</dbReference>
<dbReference type="Gene3D" id="3.40.1110.10">
    <property type="entry name" value="Calcium-transporting ATPase, cytoplasmic domain N"/>
    <property type="match status" value="1"/>
</dbReference>
<dbReference type="EMBL" id="QAOQ01000003">
    <property type="protein sequence ID" value="PTQ98226.1"/>
    <property type="molecule type" value="Genomic_DNA"/>
</dbReference>
<accession>A0A2T5JBH6</accession>
<evidence type="ECO:0000313" key="16">
    <source>
        <dbReference type="Proteomes" id="UP000244168"/>
    </source>
</evidence>
<dbReference type="InterPro" id="IPR021993">
    <property type="entry name" value="ATPase-cat-bd"/>
</dbReference>
<evidence type="ECO:0000256" key="3">
    <source>
        <dbReference type="ARBA" id="ARBA00022475"/>
    </source>
</evidence>
<dbReference type="SUPFAM" id="SSF81653">
    <property type="entry name" value="Calcium ATPase, transduction domain A"/>
    <property type="match status" value="1"/>
</dbReference>
<evidence type="ECO:0000256" key="1">
    <source>
        <dbReference type="ARBA" id="ARBA00004651"/>
    </source>
</evidence>
<evidence type="ECO:0000256" key="12">
    <source>
        <dbReference type="SAM" id="Phobius"/>
    </source>
</evidence>
<organism evidence="15 16">
    <name type="scientific">Mucilaginibacter yixingensis</name>
    <dbReference type="NCBI Taxonomy" id="1295612"/>
    <lineage>
        <taxon>Bacteria</taxon>
        <taxon>Pseudomonadati</taxon>
        <taxon>Bacteroidota</taxon>
        <taxon>Sphingobacteriia</taxon>
        <taxon>Sphingobacteriales</taxon>
        <taxon>Sphingobacteriaceae</taxon>
        <taxon>Mucilaginibacter</taxon>
    </lineage>
</organism>
<dbReference type="NCBIfam" id="TIGR01494">
    <property type="entry name" value="ATPase_P-type"/>
    <property type="match status" value="1"/>
</dbReference>
<dbReference type="InterPro" id="IPR036163">
    <property type="entry name" value="HMA_dom_sf"/>
</dbReference>
<evidence type="ECO:0000256" key="7">
    <source>
        <dbReference type="ARBA" id="ARBA00022842"/>
    </source>
</evidence>
<comment type="subcellular location">
    <subcellularLocation>
        <location evidence="1">Cell membrane</location>
        <topology evidence="1">Multi-pass membrane protein</topology>
    </subcellularLocation>
</comment>
<feature type="transmembrane region" description="Helical" evidence="12">
    <location>
        <begin position="189"/>
        <end position="212"/>
    </location>
</feature>
<dbReference type="PRINTS" id="PR00119">
    <property type="entry name" value="CATATPASE"/>
</dbReference>
<evidence type="ECO:0000256" key="5">
    <source>
        <dbReference type="ARBA" id="ARBA00022692"/>
    </source>
</evidence>
<dbReference type="InterPro" id="IPR006121">
    <property type="entry name" value="HMA_dom"/>
</dbReference>
<dbReference type="Gene3D" id="3.40.50.1000">
    <property type="entry name" value="HAD superfamily/HAD-like"/>
    <property type="match status" value="1"/>
</dbReference>
<feature type="transmembrane region" description="Helical" evidence="12">
    <location>
        <begin position="463"/>
        <end position="494"/>
    </location>
</feature>
<evidence type="ECO:0000259" key="14">
    <source>
        <dbReference type="Pfam" id="PF12156"/>
    </source>
</evidence>
<keyword evidence="9 12" id="KW-1133">Transmembrane helix</keyword>
<name>A0A2T5JBH6_9SPHI</name>
<evidence type="ECO:0000313" key="15">
    <source>
        <dbReference type="EMBL" id="PTQ98226.1"/>
    </source>
</evidence>
<gene>
    <name evidence="15" type="ORF">C8P68_103387</name>
</gene>
<keyword evidence="5 12" id="KW-0812">Transmembrane</keyword>
<evidence type="ECO:0000256" key="11">
    <source>
        <dbReference type="ARBA" id="ARBA00023136"/>
    </source>
</evidence>
<feature type="domain" description="Putative metal-binding" evidence="14">
    <location>
        <begin position="26"/>
        <end position="79"/>
    </location>
</feature>
<feature type="transmembrane region" description="Helical" evidence="12">
    <location>
        <begin position="439"/>
        <end position="457"/>
    </location>
</feature>
<keyword evidence="16" id="KW-1185">Reference proteome</keyword>
<proteinExistence type="predicted"/>
<dbReference type="PANTHER" id="PTHR43520">
    <property type="entry name" value="ATP7, ISOFORM B"/>
    <property type="match status" value="1"/>
</dbReference>
<dbReference type="Pfam" id="PF00702">
    <property type="entry name" value="Hydrolase"/>
    <property type="match status" value="1"/>
</dbReference>
<dbReference type="GO" id="GO:0043682">
    <property type="term" value="F:P-type divalent copper transporter activity"/>
    <property type="evidence" value="ECO:0007669"/>
    <property type="project" value="TreeGrafter"/>
</dbReference>
<evidence type="ECO:0000256" key="6">
    <source>
        <dbReference type="ARBA" id="ARBA00022723"/>
    </source>
</evidence>
<keyword evidence="8" id="KW-1278">Translocase</keyword>
<dbReference type="CDD" id="cd00371">
    <property type="entry name" value="HMA"/>
    <property type="match status" value="1"/>
</dbReference>
<dbReference type="Pfam" id="PF12156">
    <property type="entry name" value="ATPase-cat_bd"/>
    <property type="match status" value="1"/>
</dbReference>
<keyword evidence="2" id="KW-0813">Transport</keyword>
<keyword evidence="7" id="KW-0460">Magnesium</keyword>
<keyword evidence="3" id="KW-1003">Cell membrane</keyword>
<dbReference type="Gene3D" id="2.70.150.10">
    <property type="entry name" value="Calcium-transporting ATPase, cytoplasmic transduction domain A"/>
    <property type="match status" value="1"/>
</dbReference>
<dbReference type="AlphaFoldDB" id="A0A2T5JBH6"/>
<dbReference type="Pfam" id="PF00122">
    <property type="entry name" value="E1-E2_ATPase"/>
    <property type="match status" value="1"/>
</dbReference>
<dbReference type="GO" id="GO:0016887">
    <property type="term" value="F:ATP hydrolysis activity"/>
    <property type="evidence" value="ECO:0007669"/>
    <property type="project" value="InterPro"/>
</dbReference>
<dbReference type="PANTHER" id="PTHR43520:SF5">
    <property type="entry name" value="CATION-TRANSPORTING P-TYPE ATPASE-RELATED"/>
    <property type="match status" value="1"/>
</dbReference>
<feature type="domain" description="P-type ATPase A" evidence="13">
    <location>
        <begin position="322"/>
        <end position="416"/>
    </location>
</feature>
<dbReference type="GO" id="GO:0005524">
    <property type="term" value="F:ATP binding"/>
    <property type="evidence" value="ECO:0007669"/>
    <property type="project" value="InterPro"/>
</dbReference>
<dbReference type="GO" id="GO:0005507">
    <property type="term" value="F:copper ion binding"/>
    <property type="evidence" value="ECO:0007669"/>
    <property type="project" value="TreeGrafter"/>
</dbReference>
<dbReference type="InterPro" id="IPR059000">
    <property type="entry name" value="ATPase_P-type_domA"/>
</dbReference>
<feature type="transmembrane region" description="Helical" evidence="12">
    <location>
        <begin position="224"/>
        <end position="245"/>
    </location>
</feature>
<comment type="caution">
    <text evidence="15">The sequence shown here is derived from an EMBL/GenBank/DDBJ whole genome shotgun (WGS) entry which is preliminary data.</text>
</comment>
<dbReference type="InterPro" id="IPR023214">
    <property type="entry name" value="HAD_sf"/>
</dbReference>
<dbReference type="GO" id="GO:0055070">
    <property type="term" value="P:copper ion homeostasis"/>
    <property type="evidence" value="ECO:0007669"/>
    <property type="project" value="TreeGrafter"/>
</dbReference>
<dbReference type="SUPFAM" id="SSF55008">
    <property type="entry name" value="HMA, heavy metal-associated domain"/>
    <property type="match status" value="1"/>
</dbReference>
<evidence type="ECO:0000256" key="10">
    <source>
        <dbReference type="ARBA" id="ARBA00023065"/>
    </source>
</evidence>
<dbReference type="InterPro" id="IPR001757">
    <property type="entry name" value="P_typ_ATPase"/>
</dbReference>
<dbReference type="Gene3D" id="3.30.70.100">
    <property type="match status" value="1"/>
</dbReference>
<evidence type="ECO:0000259" key="13">
    <source>
        <dbReference type="Pfam" id="PF00122"/>
    </source>
</evidence>
<feature type="transmembrane region" description="Helical" evidence="12">
    <location>
        <begin position="782"/>
        <end position="807"/>
    </location>
</feature>
<feature type="transmembrane region" description="Helical" evidence="12">
    <location>
        <begin position="257"/>
        <end position="276"/>
    </location>
</feature>
<dbReference type="InterPro" id="IPR008250">
    <property type="entry name" value="ATPase_P-typ_transduc_dom_A_sf"/>
</dbReference>
<keyword evidence="10" id="KW-0406">Ion transport</keyword>
<evidence type="ECO:0000256" key="9">
    <source>
        <dbReference type="ARBA" id="ARBA00022989"/>
    </source>
</evidence>
<evidence type="ECO:0000256" key="8">
    <source>
        <dbReference type="ARBA" id="ARBA00022967"/>
    </source>
</evidence>
<dbReference type="PRINTS" id="PR00943">
    <property type="entry name" value="CUATPASE"/>
</dbReference>
<feature type="transmembrane region" description="Helical" evidence="12">
    <location>
        <begin position="755"/>
        <end position="776"/>
    </location>
</feature>
<keyword evidence="6" id="KW-0479">Metal-binding</keyword>
<feature type="transmembrane region" description="Helical" evidence="12">
    <location>
        <begin position="282"/>
        <end position="303"/>
    </location>
</feature>
<dbReference type="InterPro" id="IPR036412">
    <property type="entry name" value="HAD-like_sf"/>
</dbReference>
<dbReference type="SUPFAM" id="SSF56784">
    <property type="entry name" value="HAD-like"/>
    <property type="match status" value="1"/>
</dbReference>
<protein>
    <submittedName>
        <fullName evidence="15">Cu+-exporting ATPase</fullName>
    </submittedName>
</protein>
<sequence length="813" mass="90906">MGAVGCTFEYQNIDTIMAAKTLTLTTCYHCGNDCADEHLLLDDKDFCCNGCREVYRVLSKSGLDNYYAYNDHPGANRTAKETRWDYLLEPTIARDLVEYTDDQLTIVTFYIPHIHCSSCIWLLEQLNKFNPAIAYSRVDFLRKQVNIRFNNQDINLKQVVEVLNSIGYEPLISLQDVVKKQTLSQKDDLVRKIAVAGFCFGNVMLLSFPEYLGISSFEESFKVFFGWLNMAFAIPVFFYSGFGYLRSAWTSLKHRTLTIDFPLALGIIVLFVRSFIEVYTHAGSGFVDTLCGLTFFILVGKFVQRKTYYHLSFERDYRSFFPVAVQVIEEGGERPVPLADLQVGQRIRVRHQEIIPADAILLKGEAMIDFSFVTGESIAVNKTLGEVIYAGGRQTGGALELEVVKPVSQSYLTRLWNNEAFTRSQDQRIETFSQRVSKYFSVALLLVAFSALAYWMPTDTTRAWASFTAVLIIACPCALALSTPFTMSAALGIFDRNLFYLKNAAVVEQIAAIDTIVLDKTGTISLNSANTVQFSGFLNDDDKRLICSLCANSSHPLSQLISRNWVCAHPAFVSSYYEVPGRGILGEIENCEVKIGSARFVLDQDKDVNQSNNTEVHVKIAGHYRGYFSIQHHYRDGFADLKKLRQQYKLYLLSGDHGHERQALSDVFELPGTMYFEQTPQDKLDFISTLQTTSHKVMMLGDGLNDAGALKQADAGIAVTDNVNNFSPGSDAILDGRSLKKLPAFLKFSKDAVRVVYCSFGISLTYNAVGLSYAVTGRLSPLIAAILMPLSTVTIISFTSLATHLAAKTRKLL</sequence>
<keyword evidence="11 12" id="KW-0472">Membrane</keyword>
<dbReference type="GO" id="GO:0005886">
    <property type="term" value="C:plasma membrane"/>
    <property type="evidence" value="ECO:0007669"/>
    <property type="project" value="UniProtKB-SubCell"/>
</dbReference>
<evidence type="ECO:0000256" key="4">
    <source>
        <dbReference type="ARBA" id="ARBA00022553"/>
    </source>
</evidence>
<evidence type="ECO:0000256" key="2">
    <source>
        <dbReference type="ARBA" id="ARBA00022448"/>
    </source>
</evidence>